<organism evidence="3 4">
    <name type="scientific">Paenibacillus methanolicus</name>
    <dbReference type="NCBI Taxonomy" id="582686"/>
    <lineage>
        <taxon>Bacteria</taxon>
        <taxon>Bacillati</taxon>
        <taxon>Bacillota</taxon>
        <taxon>Bacilli</taxon>
        <taxon>Bacillales</taxon>
        <taxon>Paenibacillaceae</taxon>
        <taxon>Paenibacillus</taxon>
    </lineage>
</organism>
<keyword evidence="1" id="KW-0812">Transmembrane</keyword>
<evidence type="ECO:0000313" key="3">
    <source>
        <dbReference type="EMBL" id="TYP71276.1"/>
    </source>
</evidence>
<gene>
    <name evidence="3" type="ORF">BCM02_110226</name>
</gene>
<dbReference type="GO" id="GO:0043709">
    <property type="term" value="P:cell adhesion involved in single-species biofilm formation"/>
    <property type="evidence" value="ECO:0007669"/>
    <property type="project" value="TreeGrafter"/>
</dbReference>
<proteinExistence type="predicted"/>
<evidence type="ECO:0000313" key="4">
    <source>
        <dbReference type="Proteomes" id="UP000323257"/>
    </source>
</evidence>
<dbReference type="PANTHER" id="PTHR45138">
    <property type="entry name" value="REGULATORY COMPONENTS OF SENSORY TRANSDUCTION SYSTEM"/>
    <property type="match status" value="1"/>
</dbReference>
<dbReference type="InterPro" id="IPR029787">
    <property type="entry name" value="Nucleotide_cyclase"/>
</dbReference>
<feature type="transmembrane region" description="Helical" evidence="1">
    <location>
        <begin position="80"/>
        <end position="96"/>
    </location>
</feature>
<keyword evidence="1" id="KW-1133">Transmembrane helix</keyword>
<accession>A0A5S5BYA4</accession>
<evidence type="ECO:0000256" key="1">
    <source>
        <dbReference type="SAM" id="Phobius"/>
    </source>
</evidence>
<dbReference type="PANTHER" id="PTHR45138:SF9">
    <property type="entry name" value="DIGUANYLATE CYCLASE DGCM-RELATED"/>
    <property type="match status" value="1"/>
</dbReference>
<dbReference type="NCBIfam" id="TIGR00254">
    <property type="entry name" value="GGDEF"/>
    <property type="match status" value="1"/>
</dbReference>
<dbReference type="RefSeq" id="WP_148931929.1">
    <property type="nucleotide sequence ID" value="NZ_VNHS01000010.1"/>
</dbReference>
<evidence type="ECO:0000259" key="2">
    <source>
        <dbReference type="PROSITE" id="PS50887"/>
    </source>
</evidence>
<comment type="caution">
    <text evidence="3">The sequence shown here is derived from an EMBL/GenBank/DDBJ whole genome shotgun (WGS) entry which is preliminary data.</text>
</comment>
<sequence length="372" mass="42469">MNYENLDYNRARWNRMLLNGFWSILIITFFLECLYLLTVAGVARTTFITEYIVRPTIILLGILLAAETGIKLLRGKYQDYIMIITSSLLSAAIVYIHDTINYLLLALFLPVMVSIFYFHMRKLVFAFCVTIATLYTLYAVMPAMNAYLTAVSLTTISIMFLLFTLIAGGILMRGRELMANLQTYFETNRDLLVKNVWMDKLSKTDALTDLYNHITFHEFFERLIEQHECNEVPVQLALIDIDNFKQINDTYGHRAGDAVLTRVAETIRANVNVNAFVARYGGEEFAVLFTDITFEEAYEAVESIRNHVSRLPHEQLGGRSVTVSIGIGDYARNDGKERFFHLVDEALYEAKHTGKNKTVVPSKDTMHASQLA</sequence>
<dbReference type="InterPro" id="IPR050469">
    <property type="entry name" value="Diguanylate_Cyclase"/>
</dbReference>
<dbReference type="AlphaFoldDB" id="A0A5S5BYA4"/>
<feature type="transmembrane region" description="Helical" evidence="1">
    <location>
        <begin position="21"/>
        <end position="40"/>
    </location>
</feature>
<keyword evidence="4" id="KW-1185">Reference proteome</keyword>
<feature type="transmembrane region" description="Helical" evidence="1">
    <location>
        <begin position="123"/>
        <end position="141"/>
    </location>
</feature>
<dbReference type="FunFam" id="3.30.70.270:FF:000001">
    <property type="entry name" value="Diguanylate cyclase domain protein"/>
    <property type="match status" value="1"/>
</dbReference>
<reference evidence="3 4" key="1">
    <citation type="submission" date="2019-07" db="EMBL/GenBank/DDBJ databases">
        <title>Genomic Encyclopedia of Type Strains, Phase III (KMG-III): the genomes of soil and plant-associated and newly described type strains.</title>
        <authorList>
            <person name="Whitman W."/>
        </authorList>
    </citation>
    <scope>NUCLEOTIDE SEQUENCE [LARGE SCALE GENOMIC DNA]</scope>
    <source>
        <strain evidence="3 4">BL24</strain>
    </source>
</reference>
<dbReference type="EMBL" id="VNHS01000010">
    <property type="protein sequence ID" value="TYP71276.1"/>
    <property type="molecule type" value="Genomic_DNA"/>
</dbReference>
<dbReference type="SMART" id="SM00267">
    <property type="entry name" value="GGDEF"/>
    <property type="match status" value="1"/>
</dbReference>
<dbReference type="GO" id="GO:0005886">
    <property type="term" value="C:plasma membrane"/>
    <property type="evidence" value="ECO:0007669"/>
    <property type="project" value="TreeGrafter"/>
</dbReference>
<dbReference type="GO" id="GO:0052621">
    <property type="term" value="F:diguanylate cyclase activity"/>
    <property type="evidence" value="ECO:0007669"/>
    <property type="project" value="TreeGrafter"/>
</dbReference>
<name>A0A5S5BYA4_9BACL</name>
<feature type="domain" description="GGDEF" evidence="2">
    <location>
        <begin position="232"/>
        <end position="363"/>
    </location>
</feature>
<dbReference type="Proteomes" id="UP000323257">
    <property type="component" value="Unassembled WGS sequence"/>
</dbReference>
<dbReference type="CDD" id="cd01949">
    <property type="entry name" value="GGDEF"/>
    <property type="match status" value="1"/>
</dbReference>
<dbReference type="PROSITE" id="PS50887">
    <property type="entry name" value="GGDEF"/>
    <property type="match status" value="1"/>
</dbReference>
<protein>
    <submittedName>
        <fullName evidence="3">Diguanylate cyclase (GGDEF)-like protein</fullName>
    </submittedName>
</protein>
<dbReference type="SUPFAM" id="SSF55073">
    <property type="entry name" value="Nucleotide cyclase"/>
    <property type="match status" value="1"/>
</dbReference>
<dbReference type="OrthoDB" id="9759607at2"/>
<keyword evidence="1" id="KW-0472">Membrane</keyword>
<dbReference type="Pfam" id="PF00990">
    <property type="entry name" value="GGDEF"/>
    <property type="match status" value="1"/>
</dbReference>
<dbReference type="GO" id="GO:1902201">
    <property type="term" value="P:negative regulation of bacterial-type flagellum-dependent cell motility"/>
    <property type="evidence" value="ECO:0007669"/>
    <property type="project" value="TreeGrafter"/>
</dbReference>
<feature type="transmembrane region" description="Helical" evidence="1">
    <location>
        <begin position="52"/>
        <end position="73"/>
    </location>
</feature>
<feature type="transmembrane region" description="Helical" evidence="1">
    <location>
        <begin position="147"/>
        <end position="172"/>
    </location>
</feature>
<dbReference type="Gene3D" id="3.30.70.270">
    <property type="match status" value="1"/>
</dbReference>
<dbReference type="InterPro" id="IPR000160">
    <property type="entry name" value="GGDEF_dom"/>
</dbReference>
<dbReference type="InterPro" id="IPR043128">
    <property type="entry name" value="Rev_trsase/Diguanyl_cyclase"/>
</dbReference>
<feature type="transmembrane region" description="Helical" evidence="1">
    <location>
        <begin position="102"/>
        <end position="118"/>
    </location>
</feature>